<evidence type="ECO:0000256" key="5">
    <source>
        <dbReference type="ARBA" id="ARBA00022490"/>
    </source>
</evidence>
<evidence type="ECO:0000313" key="16">
    <source>
        <dbReference type="Proteomes" id="UP000237797"/>
    </source>
</evidence>
<evidence type="ECO:0000313" key="15">
    <source>
        <dbReference type="EMBL" id="PRX41140.1"/>
    </source>
</evidence>
<comment type="subcellular location">
    <subcellularLocation>
        <location evidence="1 12">Cytoplasm</location>
    </subcellularLocation>
</comment>
<dbReference type="PIRSF" id="PIRSF015601">
    <property type="entry name" value="MTase_slr0722"/>
    <property type="match status" value="1"/>
</dbReference>
<dbReference type="CDD" id="cd18084">
    <property type="entry name" value="RsmE-like"/>
    <property type="match status" value="1"/>
</dbReference>
<sequence>MQRYFISPEQVEGEQFVIRGDDVHHIRRVMRFRPGDQLIACDGEGTDYIGELMEGTGNEVTCRILRREPSAGEPGLQVTLAQSLPKGDKWELVLQKGTELGATSFLPFTSRRTVVKWDRVKAEKRRVRWKRILKEAAEQSHRGRIPTVSPVTDWNGLLEAIARAELALIAYEGGGEPLSAALARKSFSRLLLIVGPEGGWEEEEVRQAREAGAVPVSLGSRILRTETAAVAMLACAMFANGEMGGETL</sequence>
<evidence type="ECO:0000256" key="8">
    <source>
        <dbReference type="ARBA" id="ARBA00022679"/>
    </source>
</evidence>
<keyword evidence="6 12" id="KW-0698">rRNA processing</keyword>
<evidence type="ECO:0000256" key="10">
    <source>
        <dbReference type="ARBA" id="ARBA00025699"/>
    </source>
</evidence>
<dbReference type="NCBIfam" id="TIGR00046">
    <property type="entry name" value="RsmE family RNA methyltransferase"/>
    <property type="match status" value="1"/>
</dbReference>
<feature type="domain" description="Ribosomal RNA small subunit methyltransferase E methyltransferase" evidence="13">
    <location>
        <begin position="76"/>
        <end position="235"/>
    </location>
</feature>
<keyword evidence="5 12" id="KW-0963">Cytoplasm</keyword>
<dbReference type="PANTHER" id="PTHR30027">
    <property type="entry name" value="RIBOSOMAL RNA SMALL SUBUNIT METHYLTRANSFERASE E"/>
    <property type="match status" value="1"/>
</dbReference>
<evidence type="ECO:0000259" key="13">
    <source>
        <dbReference type="Pfam" id="PF04452"/>
    </source>
</evidence>
<evidence type="ECO:0000256" key="6">
    <source>
        <dbReference type="ARBA" id="ARBA00022552"/>
    </source>
</evidence>
<dbReference type="Gene3D" id="3.40.1280.10">
    <property type="match status" value="1"/>
</dbReference>
<dbReference type="InterPro" id="IPR029026">
    <property type="entry name" value="tRNA_m1G_MTases_N"/>
</dbReference>
<evidence type="ECO:0000256" key="9">
    <source>
        <dbReference type="ARBA" id="ARBA00022691"/>
    </source>
</evidence>
<dbReference type="SUPFAM" id="SSF75217">
    <property type="entry name" value="alpha/beta knot"/>
    <property type="match status" value="1"/>
</dbReference>
<dbReference type="Gene3D" id="2.40.240.20">
    <property type="entry name" value="Hypothetical PUA domain-like, domain 1"/>
    <property type="match status" value="1"/>
</dbReference>
<organism evidence="15 16">
    <name type="scientific">Planifilum fimeticola</name>
    <dbReference type="NCBI Taxonomy" id="201975"/>
    <lineage>
        <taxon>Bacteria</taxon>
        <taxon>Bacillati</taxon>
        <taxon>Bacillota</taxon>
        <taxon>Bacilli</taxon>
        <taxon>Bacillales</taxon>
        <taxon>Thermoactinomycetaceae</taxon>
        <taxon>Planifilum</taxon>
    </lineage>
</organism>
<dbReference type="InterPro" id="IPR046887">
    <property type="entry name" value="RsmE_PUA-like"/>
</dbReference>
<name>A0A2T0LFV9_9BACL</name>
<keyword evidence="9 12" id="KW-0949">S-adenosyl-L-methionine</keyword>
<dbReference type="InterPro" id="IPR029028">
    <property type="entry name" value="Alpha/beta_knot_MTases"/>
</dbReference>
<evidence type="ECO:0000256" key="12">
    <source>
        <dbReference type="PIRNR" id="PIRNR015601"/>
    </source>
</evidence>
<feature type="domain" description="Ribosomal RNA small subunit methyltransferase E PUA-like" evidence="14">
    <location>
        <begin position="18"/>
        <end position="65"/>
    </location>
</feature>
<keyword evidence="7 12" id="KW-0489">Methyltransferase</keyword>
<dbReference type="PANTHER" id="PTHR30027:SF3">
    <property type="entry name" value="16S RRNA (URACIL(1498)-N(3))-METHYLTRANSFERASE"/>
    <property type="match status" value="1"/>
</dbReference>
<dbReference type="OrthoDB" id="9815641at2"/>
<dbReference type="GO" id="GO:0070042">
    <property type="term" value="F:rRNA (uridine-N3-)-methyltransferase activity"/>
    <property type="evidence" value="ECO:0007669"/>
    <property type="project" value="TreeGrafter"/>
</dbReference>
<evidence type="ECO:0000256" key="1">
    <source>
        <dbReference type="ARBA" id="ARBA00004496"/>
    </source>
</evidence>
<dbReference type="AlphaFoldDB" id="A0A2T0LFV9"/>
<dbReference type="InterPro" id="IPR006700">
    <property type="entry name" value="RsmE"/>
</dbReference>
<dbReference type="SUPFAM" id="SSF88697">
    <property type="entry name" value="PUA domain-like"/>
    <property type="match status" value="1"/>
</dbReference>
<dbReference type="Proteomes" id="UP000237797">
    <property type="component" value="Unassembled WGS sequence"/>
</dbReference>
<dbReference type="RefSeq" id="WP_106344771.1">
    <property type="nucleotide sequence ID" value="NZ_PVNE01000008.1"/>
</dbReference>
<dbReference type="NCBIfam" id="NF008692">
    <property type="entry name" value="PRK11713.1-5"/>
    <property type="match status" value="1"/>
</dbReference>
<proteinExistence type="inferred from homology"/>
<comment type="caution">
    <text evidence="15">The sequence shown here is derived from an EMBL/GenBank/DDBJ whole genome shotgun (WGS) entry which is preliminary data.</text>
</comment>
<gene>
    <name evidence="15" type="ORF">CLV97_10870</name>
</gene>
<dbReference type="InterPro" id="IPR015947">
    <property type="entry name" value="PUA-like_sf"/>
</dbReference>
<dbReference type="Pfam" id="PF04452">
    <property type="entry name" value="Methyltrans_RNA"/>
    <property type="match status" value="1"/>
</dbReference>
<evidence type="ECO:0000259" key="14">
    <source>
        <dbReference type="Pfam" id="PF20260"/>
    </source>
</evidence>
<evidence type="ECO:0000256" key="11">
    <source>
        <dbReference type="ARBA" id="ARBA00047944"/>
    </source>
</evidence>
<dbReference type="GO" id="GO:0070475">
    <property type="term" value="P:rRNA base methylation"/>
    <property type="evidence" value="ECO:0007669"/>
    <property type="project" value="TreeGrafter"/>
</dbReference>
<dbReference type="EMBL" id="PVNE01000008">
    <property type="protein sequence ID" value="PRX41140.1"/>
    <property type="molecule type" value="Genomic_DNA"/>
</dbReference>
<dbReference type="Pfam" id="PF20260">
    <property type="entry name" value="PUA_4"/>
    <property type="match status" value="1"/>
</dbReference>
<comment type="function">
    <text evidence="10 12">Specifically methylates the N3 position of the uracil ring of uridine 1498 (m3U1498) in 16S rRNA. Acts on the fully assembled 30S ribosomal subunit.</text>
</comment>
<keyword evidence="8 12" id="KW-0808">Transferase</keyword>
<comment type="similarity">
    <text evidence="2 12">Belongs to the RNA methyltransferase RsmE family.</text>
</comment>
<evidence type="ECO:0000256" key="3">
    <source>
        <dbReference type="ARBA" id="ARBA00012328"/>
    </source>
</evidence>
<accession>A0A2T0LFV9</accession>
<comment type="catalytic activity">
    <reaction evidence="11 12">
        <text>uridine(1498) in 16S rRNA + S-adenosyl-L-methionine = N(3)-methyluridine(1498) in 16S rRNA + S-adenosyl-L-homocysteine + H(+)</text>
        <dbReference type="Rhea" id="RHEA:42920"/>
        <dbReference type="Rhea" id="RHEA-COMP:10283"/>
        <dbReference type="Rhea" id="RHEA-COMP:10284"/>
        <dbReference type="ChEBI" id="CHEBI:15378"/>
        <dbReference type="ChEBI" id="CHEBI:57856"/>
        <dbReference type="ChEBI" id="CHEBI:59789"/>
        <dbReference type="ChEBI" id="CHEBI:65315"/>
        <dbReference type="ChEBI" id="CHEBI:74502"/>
        <dbReference type="EC" id="2.1.1.193"/>
    </reaction>
</comment>
<keyword evidence="16" id="KW-1185">Reference proteome</keyword>
<protein>
    <recommendedName>
        <fullName evidence="4 12">Ribosomal RNA small subunit methyltransferase E</fullName>
        <ecNumber evidence="3 12">2.1.1.193</ecNumber>
    </recommendedName>
</protein>
<evidence type="ECO:0000256" key="4">
    <source>
        <dbReference type="ARBA" id="ARBA00013673"/>
    </source>
</evidence>
<evidence type="ECO:0000256" key="2">
    <source>
        <dbReference type="ARBA" id="ARBA00005528"/>
    </source>
</evidence>
<reference evidence="15 16" key="1">
    <citation type="submission" date="2018-03" db="EMBL/GenBank/DDBJ databases">
        <title>Genomic Encyclopedia of Archaeal and Bacterial Type Strains, Phase II (KMG-II): from individual species to whole genera.</title>
        <authorList>
            <person name="Goeker M."/>
        </authorList>
    </citation>
    <scope>NUCLEOTIDE SEQUENCE [LARGE SCALE GENOMIC DNA]</scope>
    <source>
        <strain evidence="15 16">DSM 44946</strain>
    </source>
</reference>
<evidence type="ECO:0000256" key="7">
    <source>
        <dbReference type="ARBA" id="ARBA00022603"/>
    </source>
</evidence>
<dbReference type="EC" id="2.1.1.193" evidence="3 12"/>
<dbReference type="InterPro" id="IPR046886">
    <property type="entry name" value="RsmE_MTase_dom"/>
</dbReference>
<dbReference type="GO" id="GO:0005737">
    <property type="term" value="C:cytoplasm"/>
    <property type="evidence" value="ECO:0007669"/>
    <property type="project" value="UniProtKB-SubCell"/>
</dbReference>